<accession>A0ABW3KHY8</accession>
<dbReference type="InterPro" id="IPR005184">
    <property type="entry name" value="DUF306_Meta_HslJ"/>
</dbReference>
<evidence type="ECO:0000259" key="1">
    <source>
        <dbReference type="Pfam" id="PF03724"/>
    </source>
</evidence>
<keyword evidence="3" id="KW-1185">Reference proteome</keyword>
<dbReference type="InterPro" id="IPR038670">
    <property type="entry name" value="HslJ-like_sf"/>
</dbReference>
<dbReference type="PANTHER" id="PTHR35535">
    <property type="entry name" value="HEAT SHOCK PROTEIN HSLJ"/>
    <property type="match status" value="1"/>
</dbReference>
<name>A0ABW3KHY8_9GAMM</name>
<comment type="caution">
    <text evidence="2">The sequence shown here is derived from an EMBL/GenBank/DDBJ whole genome shotgun (WGS) entry which is preliminary data.</text>
</comment>
<proteinExistence type="predicted"/>
<dbReference type="PANTHER" id="PTHR35535:SF1">
    <property type="entry name" value="HEAT SHOCK PROTEIN HSLJ"/>
    <property type="match status" value="1"/>
</dbReference>
<sequence length="135" mass="14469">MKTAIVIASTLLITACSGGLKVTESDLQHHHWNLVAIDGTTINTNIKSDLEIGEHFSINGLAGCNRFFGSATLEKNRIKADPLASTKMACSPAEQEVEAAVLHTLSNGASVNNHGQQLELVGEQHTLTYALADWM</sequence>
<dbReference type="PROSITE" id="PS51257">
    <property type="entry name" value="PROKAR_LIPOPROTEIN"/>
    <property type="match status" value="1"/>
</dbReference>
<dbReference type="EMBL" id="JBHTJS010000039">
    <property type="protein sequence ID" value="MFD1008637.1"/>
    <property type="molecule type" value="Genomic_DNA"/>
</dbReference>
<protein>
    <submittedName>
        <fullName evidence="2">META domain-containing protein</fullName>
    </submittedName>
</protein>
<dbReference type="RefSeq" id="WP_379558617.1">
    <property type="nucleotide sequence ID" value="NZ_JBHTJS010000039.1"/>
</dbReference>
<reference evidence="3" key="1">
    <citation type="journal article" date="2019" name="Int. J. Syst. Evol. Microbiol.">
        <title>The Global Catalogue of Microorganisms (GCM) 10K type strain sequencing project: providing services to taxonomists for standard genome sequencing and annotation.</title>
        <authorList>
            <consortium name="The Broad Institute Genomics Platform"/>
            <consortium name="The Broad Institute Genome Sequencing Center for Infectious Disease"/>
            <person name="Wu L."/>
            <person name="Ma J."/>
        </authorList>
    </citation>
    <scope>NUCLEOTIDE SEQUENCE [LARGE SCALE GENOMIC DNA]</scope>
    <source>
        <strain evidence="3">CCUG 60525</strain>
    </source>
</reference>
<feature type="domain" description="DUF306" evidence="1">
    <location>
        <begin position="25"/>
        <end position="127"/>
    </location>
</feature>
<dbReference type="InterPro" id="IPR053147">
    <property type="entry name" value="Hsp_HslJ-like"/>
</dbReference>
<dbReference type="Proteomes" id="UP001597048">
    <property type="component" value="Unassembled WGS sequence"/>
</dbReference>
<dbReference type="Gene3D" id="2.40.128.270">
    <property type="match status" value="1"/>
</dbReference>
<dbReference type="Pfam" id="PF03724">
    <property type="entry name" value="META"/>
    <property type="match status" value="1"/>
</dbReference>
<gene>
    <name evidence="2" type="ORF">ACFQ1C_10780</name>
</gene>
<organism evidence="2 3">
    <name type="scientific">Oceanisphaera ostreae</name>
    <dbReference type="NCBI Taxonomy" id="914151"/>
    <lineage>
        <taxon>Bacteria</taxon>
        <taxon>Pseudomonadati</taxon>
        <taxon>Pseudomonadota</taxon>
        <taxon>Gammaproteobacteria</taxon>
        <taxon>Aeromonadales</taxon>
        <taxon>Aeromonadaceae</taxon>
        <taxon>Oceanisphaera</taxon>
    </lineage>
</organism>
<evidence type="ECO:0000313" key="3">
    <source>
        <dbReference type="Proteomes" id="UP001597048"/>
    </source>
</evidence>
<evidence type="ECO:0000313" key="2">
    <source>
        <dbReference type="EMBL" id="MFD1008637.1"/>
    </source>
</evidence>